<accession>A0A0S3S903</accession>
<organism evidence="2 3">
    <name type="scientific">Vigna angularis var. angularis</name>
    <dbReference type="NCBI Taxonomy" id="157739"/>
    <lineage>
        <taxon>Eukaryota</taxon>
        <taxon>Viridiplantae</taxon>
        <taxon>Streptophyta</taxon>
        <taxon>Embryophyta</taxon>
        <taxon>Tracheophyta</taxon>
        <taxon>Spermatophyta</taxon>
        <taxon>Magnoliopsida</taxon>
        <taxon>eudicotyledons</taxon>
        <taxon>Gunneridae</taxon>
        <taxon>Pentapetalae</taxon>
        <taxon>rosids</taxon>
        <taxon>fabids</taxon>
        <taxon>Fabales</taxon>
        <taxon>Fabaceae</taxon>
        <taxon>Papilionoideae</taxon>
        <taxon>50 kb inversion clade</taxon>
        <taxon>NPAAA clade</taxon>
        <taxon>indigoferoid/millettioid clade</taxon>
        <taxon>Phaseoleae</taxon>
        <taxon>Vigna</taxon>
    </lineage>
</organism>
<dbReference type="EMBL" id="AP015039">
    <property type="protein sequence ID" value="BAT89314.1"/>
    <property type="molecule type" value="Genomic_DNA"/>
</dbReference>
<evidence type="ECO:0000256" key="1">
    <source>
        <dbReference type="SAM" id="MobiDB-lite"/>
    </source>
</evidence>
<dbReference type="Proteomes" id="UP000291084">
    <property type="component" value="Chromosome 6"/>
</dbReference>
<evidence type="ECO:0000313" key="3">
    <source>
        <dbReference type="Proteomes" id="UP000291084"/>
    </source>
</evidence>
<protein>
    <submittedName>
        <fullName evidence="2">Uncharacterized protein</fullName>
    </submittedName>
</protein>
<evidence type="ECO:0000313" key="2">
    <source>
        <dbReference type="EMBL" id="BAT89314.1"/>
    </source>
</evidence>
<feature type="region of interest" description="Disordered" evidence="1">
    <location>
        <begin position="34"/>
        <end position="63"/>
    </location>
</feature>
<name>A0A0S3S903_PHAAN</name>
<dbReference type="AlphaFoldDB" id="A0A0S3S903"/>
<gene>
    <name evidence="2" type="primary">Vigan.06G024100</name>
    <name evidence="2" type="ORF">VIGAN_06024100</name>
</gene>
<reference evidence="2 3" key="1">
    <citation type="journal article" date="2015" name="Sci. Rep.">
        <title>The power of single molecule real-time sequencing technology in the de novo assembly of a eukaryotic genome.</title>
        <authorList>
            <person name="Sakai H."/>
            <person name="Naito K."/>
            <person name="Ogiso-Tanaka E."/>
            <person name="Takahashi Y."/>
            <person name="Iseki K."/>
            <person name="Muto C."/>
            <person name="Satou K."/>
            <person name="Teruya K."/>
            <person name="Shiroma A."/>
            <person name="Shimoji M."/>
            <person name="Hirano T."/>
            <person name="Itoh T."/>
            <person name="Kaga A."/>
            <person name="Tomooka N."/>
        </authorList>
    </citation>
    <scope>NUCLEOTIDE SEQUENCE [LARGE SCALE GENOMIC DNA]</scope>
    <source>
        <strain evidence="3">cv. Shumari</strain>
    </source>
</reference>
<keyword evidence="3" id="KW-1185">Reference proteome</keyword>
<proteinExistence type="predicted"/>
<sequence>MHIKFDRPRQSYHSPTPHKILNQRIQNHNNIANTKIDSSESSKNNCLNKTEQDDQCSPQLHASDSTRKISFSKTQAVIGLGKKGKEERINNGGKPVWGEIPIIIFSRLIVRMILSKLFGVTLIPIKPLPVFSKFIIQFHVPFTPRIMLLSIQRKQVRQQS</sequence>